<accession>A0A1B6CJD0</accession>
<sequence>QNSSKINNVEAKNFDLAKTSEKGFDIDIAQLERQKTANFKKKTQEIIQCGKFEQFDLESSGLTLCCSPNSSKQILSPEGKINIKEGIDNLEGESLNLTVAELNSNDLEESNSLGMLHSQDSCLEIESCSNANTLQNSPKILNEPSITDPSVCEVNRLSIIDLSSNNTERSTINVFEPQIEEEANKFYQLIFNDSVKFIIYDLAEIVDNVIAQMPHPFLKVLSRNNKEYLNLTVDMFNRHKSVVNIMKCSTFKKKIIKIFFEISKISDFSVEMDFTFIFYHKIMDKLLVKYLDLFKKRYFESGEFFVKNIMLNYLYIMKFENLCLKTMLPMEEEQFLVCYNHAMFNLIRVYDKNTPTIFHHSTPQHFQYKMDLVLESILRAGFRKCEIIKKALAQIQSPCYTVVSRNQQISKNEDVKSSCRNTRPFKSTSCHSVNFGGAGSKLEHGFPQTLKNDKKLNTEDNGSKGFENLKIEDNGSKGFENLKETCKINMKNTKKKYGMCCDTSEKHLNNRKITGSKYIKHTSISSKKTIRNNTHNYESNKHINQGNKKKKHKKQENCTKNMKYNYNLNDNKNDQQNNLLSIDKQENRQKLMRDVKYESENGMADLQENITFSDTILTPQCISLKTVRSKKRKIIGNETNYPKKKKKMDRKRSPFTCSNKKTFGKKFNKIRKNNFQVTDSLNKLTSKIDKNNSSSKDKEQQNYIKKDSLIERDITTTIESKVNQETRSNNMQAARLLGMENNTLVDILSKERGEEKSDKSLDAHNKKLARSVKSIMAKPSEALVKQKETSELLAPKSVKRE</sequence>
<evidence type="ECO:0000256" key="1">
    <source>
        <dbReference type="SAM" id="MobiDB-lite"/>
    </source>
</evidence>
<feature type="region of interest" description="Disordered" evidence="1">
    <location>
        <begin position="773"/>
        <end position="801"/>
    </location>
</feature>
<gene>
    <name evidence="2" type="ORF">g.6980</name>
</gene>
<dbReference type="EMBL" id="GEDC01023863">
    <property type="protein sequence ID" value="JAS13435.1"/>
    <property type="molecule type" value="Transcribed_RNA"/>
</dbReference>
<feature type="non-terminal residue" evidence="2">
    <location>
        <position position="801"/>
    </location>
</feature>
<proteinExistence type="predicted"/>
<evidence type="ECO:0000313" key="2">
    <source>
        <dbReference type="EMBL" id="JAS13435.1"/>
    </source>
</evidence>
<feature type="region of interest" description="Disordered" evidence="1">
    <location>
        <begin position="533"/>
        <end position="555"/>
    </location>
</feature>
<protein>
    <submittedName>
        <fullName evidence="2">Uncharacterized protein</fullName>
    </submittedName>
</protein>
<dbReference type="AlphaFoldDB" id="A0A1B6CJD0"/>
<reference evidence="2" key="1">
    <citation type="submission" date="2015-12" db="EMBL/GenBank/DDBJ databases">
        <title>De novo transcriptome assembly of four potential Pierce s Disease insect vectors from Arizona vineyards.</title>
        <authorList>
            <person name="Tassone E.E."/>
        </authorList>
    </citation>
    <scope>NUCLEOTIDE SEQUENCE</scope>
</reference>
<feature type="non-terminal residue" evidence="2">
    <location>
        <position position="1"/>
    </location>
</feature>
<name>A0A1B6CJD0_9HEMI</name>
<organism evidence="2">
    <name type="scientific">Clastoptera arizonana</name>
    <name type="common">Arizona spittle bug</name>
    <dbReference type="NCBI Taxonomy" id="38151"/>
    <lineage>
        <taxon>Eukaryota</taxon>
        <taxon>Metazoa</taxon>
        <taxon>Ecdysozoa</taxon>
        <taxon>Arthropoda</taxon>
        <taxon>Hexapoda</taxon>
        <taxon>Insecta</taxon>
        <taxon>Pterygota</taxon>
        <taxon>Neoptera</taxon>
        <taxon>Paraneoptera</taxon>
        <taxon>Hemiptera</taxon>
        <taxon>Auchenorrhyncha</taxon>
        <taxon>Cercopoidea</taxon>
        <taxon>Clastopteridae</taxon>
        <taxon>Clastoptera</taxon>
    </lineage>
</organism>